<name>A0A0M0J6U9_9EUKA</name>
<dbReference type="EMBL" id="JWZX01003287">
    <property type="protein sequence ID" value="KOO22326.1"/>
    <property type="molecule type" value="Genomic_DNA"/>
</dbReference>
<keyword evidence="2" id="KW-0732">Signal</keyword>
<dbReference type="Proteomes" id="UP000037460">
    <property type="component" value="Unassembled WGS sequence"/>
</dbReference>
<dbReference type="AlphaFoldDB" id="A0A0M0J6U9"/>
<dbReference type="PANTHER" id="PTHR32026">
    <property type="entry name" value="METHYLTRANSFERASE-LIKE PROTEIN 24"/>
    <property type="match status" value="1"/>
</dbReference>
<dbReference type="PANTHER" id="PTHR32026:SF10">
    <property type="entry name" value="METHYLTRANSFERASE-LIKE PROTEIN 24-RELATED"/>
    <property type="match status" value="1"/>
</dbReference>
<evidence type="ECO:0000313" key="3">
    <source>
        <dbReference type="EMBL" id="KOO22326.1"/>
    </source>
</evidence>
<proteinExistence type="predicted"/>
<evidence type="ECO:0000256" key="1">
    <source>
        <dbReference type="SAM" id="MobiDB-lite"/>
    </source>
</evidence>
<sequence>MAARIIVFALVLLSTTDALRGKGRGKSKGRGSGASTVAVSPPGEVECTKCMSAVMRLLIPHESRGCPGMPNGTVITSTDLRRVPTAYCPTLLPKKRACIAYSFGADGSSDFDNQMVAATCRVLSFDPLCCGAAHRVGPSHDFIPIGLHWFDGLTDSDDPAHPNTTFPVLTLNTIKTSYEHPKVDVLRLKVATKHEWKVLKNLVNTGALTDIFQVSLNLRMEDHDMWEEYRTVLNGVRAAGFFPFYVKPQAGSTYLKVQEGKHMLYSAYEVAYGNDS</sequence>
<reference evidence="4" key="1">
    <citation type="journal article" date="2015" name="PLoS Genet.">
        <title>Genome Sequence and Transcriptome Analyses of Chrysochromulina tobin: Metabolic Tools for Enhanced Algal Fitness in the Prominent Order Prymnesiales (Haptophyceae).</title>
        <authorList>
            <person name="Hovde B.T."/>
            <person name="Deodato C.R."/>
            <person name="Hunsperger H.M."/>
            <person name="Ryken S.A."/>
            <person name="Yost W."/>
            <person name="Jha R.K."/>
            <person name="Patterson J."/>
            <person name="Monnat R.J. Jr."/>
            <person name="Barlow S.B."/>
            <person name="Starkenburg S.R."/>
            <person name="Cattolico R.A."/>
        </authorList>
    </citation>
    <scope>NUCLEOTIDE SEQUENCE</scope>
    <source>
        <strain evidence="4">CCMP291</strain>
    </source>
</reference>
<keyword evidence="4" id="KW-1185">Reference proteome</keyword>
<protein>
    <submittedName>
        <fullName evidence="3">Uncharacterized protein</fullName>
    </submittedName>
</protein>
<organism evidence="3 4">
    <name type="scientific">Chrysochromulina tobinii</name>
    <dbReference type="NCBI Taxonomy" id="1460289"/>
    <lineage>
        <taxon>Eukaryota</taxon>
        <taxon>Haptista</taxon>
        <taxon>Haptophyta</taxon>
        <taxon>Prymnesiophyceae</taxon>
        <taxon>Prymnesiales</taxon>
        <taxon>Chrysochromulinaceae</taxon>
        <taxon>Chrysochromulina</taxon>
    </lineage>
</organism>
<feature type="region of interest" description="Disordered" evidence="1">
    <location>
        <begin position="21"/>
        <end position="40"/>
    </location>
</feature>
<feature type="signal peptide" evidence="2">
    <location>
        <begin position="1"/>
        <end position="18"/>
    </location>
</feature>
<dbReference type="InterPro" id="IPR026913">
    <property type="entry name" value="METTL24"/>
</dbReference>
<gene>
    <name evidence="3" type="ORF">Ctob_008448</name>
</gene>
<comment type="caution">
    <text evidence="3">The sequence shown here is derived from an EMBL/GenBank/DDBJ whole genome shotgun (WGS) entry which is preliminary data.</text>
</comment>
<evidence type="ECO:0000313" key="4">
    <source>
        <dbReference type="Proteomes" id="UP000037460"/>
    </source>
</evidence>
<feature type="chain" id="PRO_5005601551" evidence="2">
    <location>
        <begin position="19"/>
        <end position="276"/>
    </location>
</feature>
<dbReference type="OrthoDB" id="10006218at2759"/>
<evidence type="ECO:0000256" key="2">
    <source>
        <dbReference type="SAM" id="SignalP"/>
    </source>
</evidence>
<accession>A0A0M0J6U9</accession>